<dbReference type="Proteomes" id="UP000243342">
    <property type="component" value="Unassembled WGS sequence"/>
</dbReference>
<keyword evidence="4 7" id="KW-0472">Membrane</keyword>
<dbReference type="STRING" id="1428644.BIV57_22285"/>
<keyword evidence="2 7" id="KW-0812">Transmembrane</keyword>
<evidence type="ECO:0000256" key="1">
    <source>
        <dbReference type="ARBA" id="ARBA00004651"/>
    </source>
</evidence>
<feature type="transmembrane region" description="Helical" evidence="7">
    <location>
        <begin position="345"/>
        <end position="364"/>
    </location>
</feature>
<dbReference type="AlphaFoldDB" id="A0A1J7B9H7"/>
<feature type="domain" description="Major facilitator superfamily (MFS) profile" evidence="8">
    <location>
        <begin position="26"/>
        <end position="460"/>
    </location>
</feature>
<dbReference type="PANTHER" id="PTHR42718">
    <property type="entry name" value="MAJOR FACILITATOR SUPERFAMILY MULTIDRUG TRANSPORTER MFSC"/>
    <property type="match status" value="1"/>
</dbReference>
<feature type="transmembrane region" description="Helical" evidence="7">
    <location>
        <begin position="417"/>
        <end position="433"/>
    </location>
</feature>
<dbReference type="EMBL" id="MLCF01000164">
    <property type="protein sequence ID" value="OIV35307.1"/>
    <property type="molecule type" value="Genomic_DNA"/>
</dbReference>
<dbReference type="OrthoDB" id="9781469at2"/>
<feature type="transmembrane region" description="Helical" evidence="7">
    <location>
        <begin position="122"/>
        <end position="142"/>
    </location>
</feature>
<dbReference type="Gene3D" id="1.20.1250.20">
    <property type="entry name" value="MFS general substrate transporter like domains"/>
    <property type="match status" value="1"/>
</dbReference>
<feature type="transmembrane region" description="Helical" evidence="7">
    <location>
        <begin position="26"/>
        <end position="49"/>
    </location>
</feature>
<dbReference type="InterPro" id="IPR020846">
    <property type="entry name" value="MFS_dom"/>
</dbReference>
<sequence>MTTTTDQERPARAGTTTGAPPRSGPVLTALAAGFVMAALDSTVITAVGATIQRGLRASLSQLTWIVDGYVLAFAALLLLAGGLANRFGPRPVYLAGLVLFWLASAGAAAAPDGTALVAARLAQGAGAALFMPASLSLLVHAFPEPARRARMLALWSAIVSTAAGIGPTVGGLLAGAFGWRAVFLINLPVGLAGLLLTRRCVPAPAGGGSRPPVAGHGLLVAALAGLAYTLIEGPRLGWGAAPVLAAYAVVVLGAGGLAVRERRGRGAAVLPWTLFRRRAFTAANVIGFLFNFALYGTLFVLGLYLQQERGASPLAAGLEMLPASGLWVVGNLVYGRAAGRVPARVLLAASLAGAALGAAALAAVRPGTPYLLVLPAIVLANAGAGIVSPAMTAVLVDAAGREHANTSGAVLNANRQVGQLVGIAVAGAVLGASGLPPAFLLIAGAYAVAAAAAWTLLGKR</sequence>
<evidence type="ECO:0000259" key="8">
    <source>
        <dbReference type="PROSITE" id="PS50850"/>
    </source>
</evidence>
<feature type="compositionally biased region" description="Basic and acidic residues" evidence="6">
    <location>
        <begin position="1"/>
        <end position="11"/>
    </location>
</feature>
<dbReference type="RefSeq" id="WP_071658739.1">
    <property type="nucleotide sequence ID" value="NZ_MLCF01000164.1"/>
</dbReference>
<feature type="transmembrane region" description="Helical" evidence="7">
    <location>
        <begin position="61"/>
        <end position="80"/>
    </location>
</feature>
<evidence type="ECO:0000256" key="7">
    <source>
        <dbReference type="SAM" id="Phobius"/>
    </source>
</evidence>
<feature type="transmembrane region" description="Helical" evidence="7">
    <location>
        <begin position="370"/>
        <end position="396"/>
    </location>
</feature>
<evidence type="ECO:0000256" key="5">
    <source>
        <dbReference type="ARBA" id="ARBA00023251"/>
    </source>
</evidence>
<evidence type="ECO:0000313" key="9">
    <source>
        <dbReference type="EMBL" id="OIV35307.1"/>
    </source>
</evidence>
<feature type="transmembrane region" description="Helical" evidence="7">
    <location>
        <begin position="280"/>
        <end position="305"/>
    </location>
</feature>
<dbReference type="InterPro" id="IPR011701">
    <property type="entry name" value="MFS"/>
</dbReference>
<reference evidence="9 10" key="1">
    <citation type="submission" date="2016-10" db="EMBL/GenBank/DDBJ databases">
        <title>Genome sequence of Streptomyces gilvigriseus MUSC 26.</title>
        <authorList>
            <person name="Lee L.-H."/>
            <person name="Ser H.-L."/>
        </authorList>
    </citation>
    <scope>NUCLEOTIDE SEQUENCE [LARGE SCALE GENOMIC DNA]</scope>
    <source>
        <strain evidence="9 10">MUSC 26</strain>
    </source>
</reference>
<dbReference type="PROSITE" id="PS50850">
    <property type="entry name" value="MFS"/>
    <property type="match status" value="1"/>
</dbReference>
<dbReference type="Pfam" id="PF07690">
    <property type="entry name" value="MFS_1"/>
    <property type="match status" value="1"/>
</dbReference>
<evidence type="ECO:0000256" key="6">
    <source>
        <dbReference type="SAM" id="MobiDB-lite"/>
    </source>
</evidence>
<proteinExistence type="predicted"/>
<keyword evidence="10" id="KW-1185">Reference proteome</keyword>
<keyword evidence="3 7" id="KW-1133">Transmembrane helix</keyword>
<feature type="transmembrane region" description="Helical" evidence="7">
    <location>
        <begin position="92"/>
        <end position="110"/>
    </location>
</feature>
<protein>
    <submittedName>
        <fullName evidence="9">MFS transporter</fullName>
    </submittedName>
</protein>
<gene>
    <name evidence="9" type="ORF">BIV57_22285</name>
</gene>
<evidence type="ECO:0000313" key="10">
    <source>
        <dbReference type="Proteomes" id="UP000243342"/>
    </source>
</evidence>
<dbReference type="InterPro" id="IPR036259">
    <property type="entry name" value="MFS_trans_sf"/>
</dbReference>
<feature type="transmembrane region" description="Helical" evidence="7">
    <location>
        <begin position="439"/>
        <end position="457"/>
    </location>
</feature>
<organism evidence="9 10">
    <name type="scientific">Mangrovactinospora gilvigrisea</name>
    <dbReference type="NCBI Taxonomy" id="1428644"/>
    <lineage>
        <taxon>Bacteria</taxon>
        <taxon>Bacillati</taxon>
        <taxon>Actinomycetota</taxon>
        <taxon>Actinomycetes</taxon>
        <taxon>Kitasatosporales</taxon>
        <taxon>Streptomycetaceae</taxon>
        <taxon>Mangrovactinospora</taxon>
    </lineage>
</organism>
<accession>A0A1J7B9H7</accession>
<evidence type="ECO:0000256" key="3">
    <source>
        <dbReference type="ARBA" id="ARBA00022989"/>
    </source>
</evidence>
<dbReference type="CDD" id="cd17321">
    <property type="entry name" value="MFS_MMR_MDR_like"/>
    <property type="match status" value="1"/>
</dbReference>
<dbReference type="SUPFAM" id="SSF103473">
    <property type="entry name" value="MFS general substrate transporter"/>
    <property type="match status" value="1"/>
</dbReference>
<evidence type="ECO:0000256" key="2">
    <source>
        <dbReference type="ARBA" id="ARBA00022692"/>
    </source>
</evidence>
<dbReference type="GO" id="GO:0005886">
    <property type="term" value="C:plasma membrane"/>
    <property type="evidence" value="ECO:0007669"/>
    <property type="project" value="UniProtKB-SubCell"/>
</dbReference>
<feature type="transmembrane region" description="Helical" evidence="7">
    <location>
        <begin position="311"/>
        <end position="333"/>
    </location>
</feature>
<comment type="subcellular location">
    <subcellularLocation>
        <location evidence="1">Cell membrane</location>
        <topology evidence="1">Multi-pass membrane protein</topology>
    </subcellularLocation>
</comment>
<feature type="transmembrane region" description="Helical" evidence="7">
    <location>
        <begin position="154"/>
        <end position="177"/>
    </location>
</feature>
<feature type="transmembrane region" description="Helical" evidence="7">
    <location>
        <begin position="213"/>
        <end position="231"/>
    </location>
</feature>
<dbReference type="Gene3D" id="1.20.1720.10">
    <property type="entry name" value="Multidrug resistance protein D"/>
    <property type="match status" value="1"/>
</dbReference>
<feature type="transmembrane region" description="Helical" evidence="7">
    <location>
        <begin position="237"/>
        <end position="259"/>
    </location>
</feature>
<name>A0A1J7B9H7_9ACTN</name>
<dbReference type="PANTHER" id="PTHR42718:SF40">
    <property type="entry name" value="METHYLENOMYCIN A RESISTANCE PROTEIN"/>
    <property type="match status" value="1"/>
</dbReference>
<evidence type="ECO:0000256" key="4">
    <source>
        <dbReference type="ARBA" id="ARBA00023136"/>
    </source>
</evidence>
<feature type="region of interest" description="Disordered" evidence="6">
    <location>
        <begin position="1"/>
        <end position="24"/>
    </location>
</feature>
<keyword evidence="5" id="KW-0046">Antibiotic resistance</keyword>
<feature type="transmembrane region" description="Helical" evidence="7">
    <location>
        <begin position="183"/>
        <end position="201"/>
    </location>
</feature>
<dbReference type="GO" id="GO:0022857">
    <property type="term" value="F:transmembrane transporter activity"/>
    <property type="evidence" value="ECO:0007669"/>
    <property type="project" value="InterPro"/>
</dbReference>
<comment type="caution">
    <text evidence="9">The sequence shown here is derived from an EMBL/GenBank/DDBJ whole genome shotgun (WGS) entry which is preliminary data.</text>
</comment>
<dbReference type="GO" id="GO:0046677">
    <property type="term" value="P:response to antibiotic"/>
    <property type="evidence" value="ECO:0007669"/>
    <property type="project" value="UniProtKB-KW"/>
</dbReference>